<keyword evidence="4" id="KW-0289">Folate biosynthesis</keyword>
<dbReference type="SUPFAM" id="SSF56322">
    <property type="entry name" value="ADC synthase"/>
    <property type="match status" value="1"/>
</dbReference>
<dbReference type="InterPro" id="IPR015890">
    <property type="entry name" value="Chorismate_C"/>
</dbReference>
<name>A0A0C2I5Y2_THEKT</name>
<evidence type="ECO:0000256" key="4">
    <source>
        <dbReference type="ARBA" id="ARBA00022909"/>
    </source>
</evidence>
<evidence type="ECO:0000256" key="7">
    <source>
        <dbReference type="ARBA" id="ARBA00031329"/>
    </source>
</evidence>
<dbReference type="GO" id="GO:0000162">
    <property type="term" value="P:L-tryptophan biosynthetic process"/>
    <property type="evidence" value="ECO:0007669"/>
    <property type="project" value="TreeGrafter"/>
</dbReference>
<dbReference type="OrthoDB" id="434at2759"/>
<dbReference type="GO" id="GO:0046820">
    <property type="term" value="F:4-amino-4-deoxychorismate synthase activity"/>
    <property type="evidence" value="ECO:0007669"/>
    <property type="project" value="UniProtKB-EC"/>
</dbReference>
<dbReference type="Pfam" id="PF00117">
    <property type="entry name" value="GATase"/>
    <property type="match status" value="1"/>
</dbReference>
<protein>
    <recommendedName>
        <fullName evidence="3">anthranilate synthase</fullName>
        <ecNumber evidence="3">4.1.3.27</ecNumber>
    </recommendedName>
    <alternativeName>
        <fullName evidence="7">Para-aminobenzoate synthase</fullName>
    </alternativeName>
    <alternativeName>
        <fullName evidence="8">p-aminobenzoic acid synthase</fullName>
    </alternativeName>
</protein>
<evidence type="ECO:0000256" key="2">
    <source>
        <dbReference type="ARBA" id="ARBA00005009"/>
    </source>
</evidence>
<evidence type="ECO:0000256" key="9">
    <source>
        <dbReference type="ARBA" id="ARBA00047683"/>
    </source>
</evidence>
<dbReference type="EMBL" id="JWZT01005566">
    <property type="protein sequence ID" value="KII60568.1"/>
    <property type="molecule type" value="Genomic_DNA"/>
</dbReference>
<evidence type="ECO:0000256" key="1">
    <source>
        <dbReference type="ARBA" id="ARBA00001000"/>
    </source>
</evidence>
<proteinExistence type="predicted"/>
<organism evidence="12 13">
    <name type="scientific">Thelohanellus kitauei</name>
    <name type="common">Myxosporean</name>
    <dbReference type="NCBI Taxonomy" id="669202"/>
    <lineage>
        <taxon>Eukaryota</taxon>
        <taxon>Metazoa</taxon>
        <taxon>Cnidaria</taxon>
        <taxon>Myxozoa</taxon>
        <taxon>Myxosporea</taxon>
        <taxon>Bivalvulida</taxon>
        <taxon>Platysporina</taxon>
        <taxon>Myxobolidae</taxon>
        <taxon>Thelohanellus</taxon>
    </lineage>
</organism>
<evidence type="ECO:0000256" key="5">
    <source>
        <dbReference type="ARBA" id="ARBA00022962"/>
    </source>
</evidence>
<comment type="pathway">
    <text evidence="2">Cofactor biosynthesis; tetrahydrofolate biosynthesis; 4-aminobenzoate from chorismate: step 1/2.</text>
</comment>
<keyword evidence="5" id="KW-0315">Glutamine amidotransferase</keyword>
<dbReference type="PANTHER" id="PTHR11236:SF49">
    <property type="entry name" value="ANTHRANILATE SYNTHASE COMPONENT 1"/>
    <property type="match status" value="1"/>
</dbReference>
<dbReference type="PRINTS" id="PR00099">
    <property type="entry name" value="CPSGATASE"/>
</dbReference>
<evidence type="ECO:0000259" key="11">
    <source>
        <dbReference type="Pfam" id="PF00425"/>
    </source>
</evidence>
<evidence type="ECO:0000256" key="6">
    <source>
        <dbReference type="ARBA" id="ARBA00023239"/>
    </source>
</evidence>
<dbReference type="Proteomes" id="UP000031668">
    <property type="component" value="Unassembled WGS sequence"/>
</dbReference>
<dbReference type="EC" id="4.1.3.27" evidence="3"/>
<evidence type="ECO:0000259" key="10">
    <source>
        <dbReference type="Pfam" id="PF00117"/>
    </source>
</evidence>
<dbReference type="InterPro" id="IPR006221">
    <property type="entry name" value="TrpG/PapA_dom"/>
</dbReference>
<dbReference type="InterPro" id="IPR005801">
    <property type="entry name" value="ADC_synthase"/>
</dbReference>
<keyword evidence="6" id="KW-0456">Lyase</keyword>
<dbReference type="PROSITE" id="PS51273">
    <property type="entry name" value="GATASE_TYPE_1"/>
    <property type="match status" value="1"/>
</dbReference>
<feature type="domain" description="Glutamine amidotransferase" evidence="10">
    <location>
        <begin position="452"/>
        <end position="626"/>
    </location>
</feature>
<dbReference type="GO" id="GO:0004049">
    <property type="term" value="F:anthranilate synthase activity"/>
    <property type="evidence" value="ECO:0007669"/>
    <property type="project" value="UniProtKB-EC"/>
</dbReference>
<dbReference type="PANTHER" id="PTHR11236">
    <property type="entry name" value="AMINOBENZOATE/ANTHRANILATE SYNTHASE"/>
    <property type="match status" value="1"/>
</dbReference>
<evidence type="ECO:0000256" key="8">
    <source>
        <dbReference type="ARBA" id="ARBA00031904"/>
    </source>
</evidence>
<dbReference type="OMA" id="RKEVPYQ"/>
<dbReference type="Gene3D" id="3.40.50.880">
    <property type="match status" value="1"/>
</dbReference>
<dbReference type="PRINTS" id="PR00097">
    <property type="entry name" value="ANTSNTHASEII"/>
</dbReference>
<dbReference type="AlphaFoldDB" id="A0A0C2I5Y2"/>
<evidence type="ECO:0000313" key="12">
    <source>
        <dbReference type="EMBL" id="KII60568.1"/>
    </source>
</evidence>
<feature type="domain" description="Chorismate-utilising enzyme C-terminal" evidence="11">
    <location>
        <begin position="131"/>
        <end position="388"/>
    </location>
</feature>
<evidence type="ECO:0000313" key="13">
    <source>
        <dbReference type="Proteomes" id="UP000031668"/>
    </source>
</evidence>
<dbReference type="CDD" id="cd01743">
    <property type="entry name" value="GATase1_Anthranilate_Synthase"/>
    <property type="match status" value="1"/>
</dbReference>
<accession>A0A0C2I5Y2</accession>
<dbReference type="InterPro" id="IPR017926">
    <property type="entry name" value="GATASE"/>
</dbReference>
<comment type="caution">
    <text evidence="12">The sequence shown here is derived from an EMBL/GenBank/DDBJ whole genome shotgun (WGS) entry which is preliminary data.</text>
</comment>
<dbReference type="PRINTS" id="PR00096">
    <property type="entry name" value="GATASE"/>
</dbReference>
<comment type="catalytic activity">
    <reaction evidence="1">
        <text>chorismate + L-glutamine = 4-amino-4-deoxychorismate + L-glutamate</text>
        <dbReference type="Rhea" id="RHEA:11672"/>
        <dbReference type="ChEBI" id="CHEBI:29748"/>
        <dbReference type="ChEBI" id="CHEBI:29985"/>
        <dbReference type="ChEBI" id="CHEBI:58359"/>
        <dbReference type="ChEBI" id="CHEBI:58406"/>
        <dbReference type="EC" id="2.6.1.85"/>
    </reaction>
</comment>
<dbReference type="GO" id="GO:0046656">
    <property type="term" value="P:folic acid biosynthetic process"/>
    <property type="evidence" value="ECO:0007669"/>
    <property type="project" value="UniProtKB-KW"/>
</dbReference>
<dbReference type="SUPFAM" id="SSF52317">
    <property type="entry name" value="Class I glutamine amidotransferase-like"/>
    <property type="match status" value="1"/>
</dbReference>
<gene>
    <name evidence="12" type="ORF">RF11_14065</name>
</gene>
<dbReference type="InterPro" id="IPR019999">
    <property type="entry name" value="Anth_synth_I-like"/>
</dbReference>
<reference evidence="12 13" key="1">
    <citation type="journal article" date="2014" name="Genome Biol. Evol.">
        <title>The genome of the myxosporean Thelohanellus kitauei shows adaptations to nutrient acquisition within its fish host.</title>
        <authorList>
            <person name="Yang Y."/>
            <person name="Xiong J."/>
            <person name="Zhou Z."/>
            <person name="Huo F."/>
            <person name="Miao W."/>
            <person name="Ran C."/>
            <person name="Liu Y."/>
            <person name="Zhang J."/>
            <person name="Feng J."/>
            <person name="Wang M."/>
            <person name="Wang M."/>
            <person name="Wang L."/>
            <person name="Yao B."/>
        </authorList>
    </citation>
    <scope>NUCLEOTIDE SEQUENCE [LARGE SCALE GENOMIC DNA]</scope>
    <source>
        <strain evidence="12">Wuqing</strain>
    </source>
</reference>
<evidence type="ECO:0000256" key="3">
    <source>
        <dbReference type="ARBA" id="ARBA00012266"/>
    </source>
</evidence>
<keyword evidence="13" id="KW-1185">Reference proteome</keyword>
<dbReference type="InterPro" id="IPR029062">
    <property type="entry name" value="Class_I_gatase-like"/>
</dbReference>
<dbReference type="Gene3D" id="3.60.120.10">
    <property type="entry name" value="Anthranilate synthase"/>
    <property type="match status" value="1"/>
</dbReference>
<dbReference type="GO" id="GO:0046654">
    <property type="term" value="P:tetrahydrofolate biosynthetic process"/>
    <property type="evidence" value="ECO:0007669"/>
    <property type="project" value="UniProtKB-UniPathway"/>
</dbReference>
<sequence>MMMLSKGTAKPDELSAHLANLDSPFACIYRPQCEPIKAVLFLEGDIELNQSLSELALDPPLDGKGKNSFNKLILLPFNQLKEKGYACIDDGEQTIVMHIERQDYYPIDSFIAAINDYDIKPRNLHFDLDDQTYGDIVDTVIDQEISSGEGSNFVISRSLEGDITDFSIRHALTLYKRLLQSECGSYWTWMIFTGSRYFIGSSPEQHIQVDEQNVAMNPISGTLKYPDSGNMAHVLDDFLQDKKERDELFMVVDEELKMMSSICQHDIQVTGPKLKAMSHIAHTEYFIHGSSDRSLKEIIRQSLFAPTVTGSPIESACKVIARRERRGRGYYSGIVAITGAQEGKRYLDSAIMIRTADITAQGHFRLTAGSTIVRSSIAQNEAGETRAKLQGLMHSFFSDTSAGTPNRTGLSAELRHRADQILAKRNACASAFWLDNSQLGPCALLSRHTITLIDMEDNFTAMIAYQLRSAGCAVTLIPWYDCLSKLTQLTDRDIVFIGPGPGDPTNIQLEKIRVGRKIIAQRLREQRPLIGTCLGHQLICAELGIPIERLINNRQGSQHQISIQGKSHTVGFYNSFSALHQRPCWYSPEHDKTVQLERLPSGEIVALSSGNVASIQFHNESFLTQDAFSIYQWLIQNALTTTVTLSQQDAV</sequence>
<dbReference type="UniPathway" id="UPA00077">
    <property type="reaction ID" value="UER00149"/>
</dbReference>
<comment type="catalytic activity">
    <reaction evidence="9">
        <text>chorismate + L-glutamine = anthranilate + pyruvate + L-glutamate + H(+)</text>
        <dbReference type="Rhea" id="RHEA:21732"/>
        <dbReference type="ChEBI" id="CHEBI:15361"/>
        <dbReference type="ChEBI" id="CHEBI:15378"/>
        <dbReference type="ChEBI" id="CHEBI:16567"/>
        <dbReference type="ChEBI" id="CHEBI:29748"/>
        <dbReference type="ChEBI" id="CHEBI:29985"/>
        <dbReference type="ChEBI" id="CHEBI:58359"/>
        <dbReference type="EC" id="4.1.3.27"/>
    </reaction>
</comment>
<dbReference type="Pfam" id="PF00425">
    <property type="entry name" value="Chorismate_bind"/>
    <property type="match status" value="1"/>
</dbReference>